<keyword evidence="1" id="KW-0812">Transmembrane</keyword>
<protein>
    <submittedName>
        <fullName evidence="2">3-isopropylmalate dehydrogenase</fullName>
    </submittedName>
</protein>
<dbReference type="EMBL" id="JAGKSQ010000021">
    <property type="protein sequence ID" value="MBP3953647.1"/>
    <property type="molecule type" value="Genomic_DNA"/>
</dbReference>
<organism evidence="2 3">
    <name type="scientific">Halalkalibacter suaedae</name>
    <dbReference type="NCBI Taxonomy" id="2822140"/>
    <lineage>
        <taxon>Bacteria</taxon>
        <taxon>Bacillati</taxon>
        <taxon>Bacillota</taxon>
        <taxon>Bacilli</taxon>
        <taxon>Bacillales</taxon>
        <taxon>Bacillaceae</taxon>
        <taxon>Halalkalibacter</taxon>
    </lineage>
</organism>
<name>A0A940WZA8_9BACI</name>
<proteinExistence type="predicted"/>
<feature type="transmembrane region" description="Helical" evidence="1">
    <location>
        <begin position="67"/>
        <end position="88"/>
    </location>
</feature>
<evidence type="ECO:0000256" key="1">
    <source>
        <dbReference type="SAM" id="Phobius"/>
    </source>
</evidence>
<reference evidence="2" key="1">
    <citation type="submission" date="2021-03" db="EMBL/GenBank/DDBJ databases">
        <title>Bacillus suaedae sp. nov., isolated from Suaeda aralocaspica.</title>
        <authorList>
            <person name="Lei R.F.R."/>
        </authorList>
    </citation>
    <scope>NUCLEOTIDE SEQUENCE</scope>
    <source>
        <strain evidence="2">YZJH907-2</strain>
    </source>
</reference>
<gene>
    <name evidence="2" type="ORF">J7W16_21520</name>
</gene>
<dbReference type="RefSeq" id="WP_210599501.1">
    <property type="nucleotide sequence ID" value="NZ_JAGKSQ010000021.1"/>
</dbReference>
<comment type="caution">
    <text evidence="2">The sequence shown here is derived from an EMBL/GenBank/DDBJ whole genome shotgun (WGS) entry which is preliminary data.</text>
</comment>
<evidence type="ECO:0000313" key="3">
    <source>
        <dbReference type="Proteomes" id="UP000678228"/>
    </source>
</evidence>
<dbReference type="AlphaFoldDB" id="A0A940WZA8"/>
<dbReference type="Proteomes" id="UP000678228">
    <property type="component" value="Unassembled WGS sequence"/>
</dbReference>
<accession>A0A940WZA8</accession>
<feature type="transmembrane region" description="Helical" evidence="1">
    <location>
        <begin position="6"/>
        <end position="23"/>
    </location>
</feature>
<evidence type="ECO:0000313" key="2">
    <source>
        <dbReference type="EMBL" id="MBP3953647.1"/>
    </source>
</evidence>
<keyword evidence="3" id="KW-1185">Reference proteome</keyword>
<sequence length="93" mass="10250">MNFFIILYVVFIVSANLIGFLVFKKSKNLYLVALVILGLAGVFGVIGAIWAVSILEDGFAAFFGFNLASYLFFNSIIVLLFAFVGSIIKKIKE</sequence>
<feature type="transmembrane region" description="Helical" evidence="1">
    <location>
        <begin position="30"/>
        <end position="55"/>
    </location>
</feature>
<keyword evidence="1" id="KW-0472">Membrane</keyword>
<keyword evidence="1" id="KW-1133">Transmembrane helix</keyword>